<dbReference type="PANTHER" id="PTHR10359:SF18">
    <property type="entry name" value="ENDONUCLEASE III"/>
    <property type="match status" value="1"/>
</dbReference>
<dbReference type="CDD" id="cd00056">
    <property type="entry name" value="ENDO3c"/>
    <property type="match status" value="1"/>
</dbReference>
<evidence type="ECO:0000256" key="5">
    <source>
        <dbReference type="ARBA" id="ARBA00022801"/>
    </source>
</evidence>
<dbReference type="PIRSF" id="PIRSF001435">
    <property type="entry name" value="Nth"/>
    <property type="match status" value="1"/>
</dbReference>
<evidence type="ECO:0000256" key="6">
    <source>
        <dbReference type="ARBA" id="ARBA00023004"/>
    </source>
</evidence>
<keyword evidence="6 12" id="KW-0408">Iron</keyword>
<proteinExistence type="inferred from homology"/>
<feature type="binding site" evidence="12">
    <location>
        <position position="197"/>
    </location>
    <ligand>
        <name>[4Fe-4S] cluster</name>
        <dbReference type="ChEBI" id="CHEBI:49883"/>
    </ligand>
</feature>
<comment type="similarity">
    <text evidence="1 12">Belongs to the Nth/MutY family.</text>
</comment>
<feature type="binding site" evidence="12">
    <location>
        <position position="194"/>
    </location>
    <ligand>
        <name>[4Fe-4S] cluster</name>
        <dbReference type="ChEBI" id="CHEBI:49883"/>
    </ligand>
</feature>
<evidence type="ECO:0000256" key="2">
    <source>
        <dbReference type="ARBA" id="ARBA00022485"/>
    </source>
</evidence>
<dbReference type="InterPro" id="IPR011257">
    <property type="entry name" value="DNA_glycosylase"/>
</dbReference>
<keyword evidence="14" id="KW-0255">Endonuclease</keyword>
<dbReference type="AlphaFoldDB" id="A0A5D0MHN9"/>
<dbReference type="SUPFAM" id="SSF48150">
    <property type="entry name" value="DNA-glycosylase"/>
    <property type="match status" value="1"/>
</dbReference>
<dbReference type="Gene3D" id="1.10.1670.10">
    <property type="entry name" value="Helix-hairpin-Helix base-excision DNA repair enzymes (C-terminal)"/>
    <property type="match status" value="1"/>
</dbReference>
<dbReference type="FunFam" id="1.10.340.30:FF:000001">
    <property type="entry name" value="Endonuclease III"/>
    <property type="match status" value="1"/>
</dbReference>
<dbReference type="Proteomes" id="UP000324143">
    <property type="component" value="Unassembled WGS sequence"/>
</dbReference>
<keyword evidence="2 12" id="KW-0004">4Fe-4S</keyword>
<dbReference type="Pfam" id="PF00633">
    <property type="entry name" value="HHH"/>
    <property type="match status" value="1"/>
</dbReference>
<dbReference type="FunFam" id="1.10.1670.10:FF:000001">
    <property type="entry name" value="Endonuclease III"/>
    <property type="match status" value="1"/>
</dbReference>
<dbReference type="Gene3D" id="1.10.340.30">
    <property type="entry name" value="Hypothetical protein, domain 2"/>
    <property type="match status" value="1"/>
</dbReference>
<dbReference type="SMART" id="SM00478">
    <property type="entry name" value="ENDO3c"/>
    <property type="match status" value="1"/>
</dbReference>
<dbReference type="NCBIfam" id="TIGR01083">
    <property type="entry name" value="nth"/>
    <property type="match status" value="1"/>
</dbReference>
<dbReference type="GO" id="GO:0140078">
    <property type="term" value="F:class I DNA-(apurinic or apyrimidinic site) endonuclease activity"/>
    <property type="evidence" value="ECO:0007669"/>
    <property type="project" value="UniProtKB-EC"/>
</dbReference>
<evidence type="ECO:0000259" key="13">
    <source>
        <dbReference type="SMART" id="SM00478"/>
    </source>
</evidence>
<gene>
    <name evidence="12 14" type="primary">nth</name>
    <name evidence="14" type="ORF">FXF47_01655</name>
</gene>
<comment type="function">
    <text evidence="12">DNA repair enzyme that has both DNA N-glycosylase activity and AP-lyase activity. The DNA N-glycosylase activity releases various damaged pyrimidines from DNA by cleaving the N-glycosidic bond, leaving an AP (apurinic/apyrimidinic) site. The AP-lyase activity cleaves the phosphodiester bond 3' to the AP site by a beta-elimination, leaving a 3'-terminal unsaturated sugar and a product with a terminal 5'-phosphate.</text>
</comment>
<protein>
    <recommendedName>
        <fullName evidence="12">Endonuclease III</fullName>
        <ecNumber evidence="12">4.2.99.18</ecNumber>
    </recommendedName>
    <alternativeName>
        <fullName evidence="12">DNA-(apurinic or apyrimidinic site) lyase</fullName>
    </alternativeName>
</protein>
<dbReference type="GO" id="GO:0046872">
    <property type="term" value="F:metal ion binding"/>
    <property type="evidence" value="ECO:0007669"/>
    <property type="project" value="UniProtKB-KW"/>
</dbReference>
<keyword evidence="4 12" id="KW-0227">DNA damage</keyword>
<name>A0A5D0MHN9_9BACT</name>
<dbReference type="InterPro" id="IPR000445">
    <property type="entry name" value="HhH_motif"/>
</dbReference>
<keyword evidence="7 12" id="KW-0411">Iron-sulfur</keyword>
<evidence type="ECO:0000256" key="3">
    <source>
        <dbReference type="ARBA" id="ARBA00022723"/>
    </source>
</evidence>
<evidence type="ECO:0000256" key="11">
    <source>
        <dbReference type="ARBA" id="ARBA00023295"/>
    </source>
</evidence>
<organism evidence="14 15">
    <name type="scientific">Candidatus Mcinerneyibacterium aminivorans</name>
    <dbReference type="NCBI Taxonomy" id="2703815"/>
    <lineage>
        <taxon>Bacteria</taxon>
        <taxon>Candidatus Macinerneyibacteriota</taxon>
        <taxon>Candidatus Mcinerneyibacteria</taxon>
        <taxon>Candidatus Mcinerneyibacteriales</taxon>
        <taxon>Candidatus Mcinerneyibacteriaceae</taxon>
        <taxon>Candidatus Mcinerneyibacterium</taxon>
    </lineage>
</organism>
<dbReference type="GO" id="GO:0006285">
    <property type="term" value="P:base-excision repair, AP site formation"/>
    <property type="evidence" value="ECO:0007669"/>
    <property type="project" value="TreeGrafter"/>
</dbReference>
<dbReference type="GO" id="GO:0051539">
    <property type="term" value="F:4 iron, 4 sulfur cluster binding"/>
    <property type="evidence" value="ECO:0007669"/>
    <property type="project" value="UniProtKB-UniRule"/>
</dbReference>
<keyword evidence="10 12" id="KW-0456">Lyase</keyword>
<dbReference type="InterPro" id="IPR005759">
    <property type="entry name" value="Nth"/>
</dbReference>
<accession>A0A5D0MHN9</accession>
<keyword evidence="9 12" id="KW-0234">DNA repair</keyword>
<evidence type="ECO:0000256" key="4">
    <source>
        <dbReference type="ARBA" id="ARBA00022763"/>
    </source>
</evidence>
<dbReference type="GO" id="GO:0003677">
    <property type="term" value="F:DNA binding"/>
    <property type="evidence" value="ECO:0007669"/>
    <property type="project" value="UniProtKB-UniRule"/>
</dbReference>
<evidence type="ECO:0000256" key="10">
    <source>
        <dbReference type="ARBA" id="ARBA00023239"/>
    </source>
</evidence>
<reference evidence="14" key="1">
    <citation type="submission" date="2019-08" db="EMBL/GenBank/DDBJ databases">
        <title>Genomic characterization of a novel candidate phylum (ARYD3) from a high temperature, high salinity tertiary oil reservoir in north central Oklahoma, USA.</title>
        <authorList>
            <person name="Youssef N.H."/>
            <person name="Yadav A."/>
            <person name="Elshahed M.S."/>
        </authorList>
    </citation>
    <scope>NUCLEOTIDE SEQUENCE [LARGE SCALE GENOMIC DNA]</scope>
    <source>
        <strain evidence="14">ARYD3</strain>
    </source>
</reference>
<evidence type="ECO:0000313" key="15">
    <source>
        <dbReference type="Proteomes" id="UP000324143"/>
    </source>
</evidence>
<keyword evidence="5 12" id="KW-0378">Hydrolase</keyword>
<evidence type="ECO:0000256" key="7">
    <source>
        <dbReference type="ARBA" id="ARBA00023014"/>
    </source>
</evidence>
<keyword evidence="14" id="KW-0540">Nuclease</keyword>
<dbReference type="EMBL" id="VSIX01000021">
    <property type="protein sequence ID" value="TYB31912.1"/>
    <property type="molecule type" value="Genomic_DNA"/>
</dbReference>
<keyword evidence="15" id="KW-1185">Reference proteome</keyword>
<dbReference type="GO" id="GO:0019104">
    <property type="term" value="F:DNA N-glycosylase activity"/>
    <property type="evidence" value="ECO:0007669"/>
    <property type="project" value="UniProtKB-UniRule"/>
</dbReference>
<keyword evidence="11 12" id="KW-0326">Glycosidase</keyword>
<feature type="domain" description="HhH-GPD" evidence="13">
    <location>
        <begin position="37"/>
        <end position="185"/>
    </location>
</feature>
<feature type="binding site" evidence="12">
    <location>
        <position position="187"/>
    </location>
    <ligand>
        <name>[4Fe-4S] cluster</name>
        <dbReference type="ChEBI" id="CHEBI:49883"/>
    </ligand>
</feature>
<dbReference type="InterPro" id="IPR023170">
    <property type="entry name" value="HhH_base_excis_C"/>
</dbReference>
<comment type="catalytic activity">
    <reaction evidence="12">
        <text>2'-deoxyribonucleotide-(2'-deoxyribose 5'-phosphate)-2'-deoxyribonucleotide-DNA = a 3'-end 2'-deoxyribonucleotide-(2,3-dehydro-2,3-deoxyribose 5'-phosphate)-DNA + a 5'-end 5'-phospho-2'-deoxyribonucleoside-DNA + H(+)</text>
        <dbReference type="Rhea" id="RHEA:66592"/>
        <dbReference type="Rhea" id="RHEA-COMP:13180"/>
        <dbReference type="Rhea" id="RHEA-COMP:16897"/>
        <dbReference type="Rhea" id="RHEA-COMP:17067"/>
        <dbReference type="ChEBI" id="CHEBI:15378"/>
        <dbReference type="ChEBI" id="CHEBI:136412"/>
        <dbReference type="ChEBI" id="CHEBI:157695"/>
        <dbReference type="ChEBI" id="CHEBI:167181"/>
        <dbReference type="EC" id="4.2.99.18"/>
    </reaction>
</comment>
<keyword evidence="8 12" id="KW-0238">DNA-binding</keyword>
<sequence length="211" mass="24512">MNKTAELLLEEIDNKFESIKSELKYNNSWQMMVAVILSAQSTDKIINQVTDKLFEKYPEVSDYVDLDLDELQNLIYSSGFYKNKAKNIKKSAEIICEKYDCKVPDKMEELLKLPGIGRKSANVILHNYFNKVKGIVVDTHVKRVSRRLNFTEHQSAEKIEKDLMKIFDKKHWPAVSNGVVLFGRYICKARNPECGKCNLTRQCKYFQKNMG</sequence>
<evidence type="ECO:0000256" key="8">
    <source>
        <dbReference type="ARBA" id="ARBA00023125"/>
    </source>
</evidence>
<dbReference type="HAMAP" id="MF_00942">
    <property type="entry name" value="Nth"/>
    <property type="match status" value="1"/>
</dbReference>
<evidence type="ECO:0000256" key="9">
    <source>
        <dbReference type="ARBA" id="ARBA00023204"/>
    </source>
</evidence>
<comment type="cofactor">
    <cofactor evidence="12">
        <name>[4Fe-4S] cluster</name>
        <dbReference type="ChEBI" id="CHEBI:49883"/>
    </cofactor>
    <text evidence="12">Binds 1 [4Fe-4S] cluster.</text>
</comment>
<evidence type="ECO:0000313" key="14">
    <source>
        <dbReference type="EMBL" id="TYB31912.1"/>
    </source>
</evidence>
<feature type="binding site" evidence="12">
    <location>
        <position position="203"/>
    </location>
    <ligand>
        <name>[4Fe-4S] cluster</name>
        <dbReference type="ChEBI" id="CHEBI:49883"/>
    </ligand>
</feature>
<dbReference type="InterPro" id="IPR003265">
    <property type="entry name" value="HhH-GPD_domain"/>
</dbReference>
<dbReference type="Pfam" id="PF00730">
    <property type="entry name" value="HhH-GPD"/>
    <property type="match status" value="1"/>
</dbReference>
<dbReference type="PANTHER" id="PTHR10359">
    <property type="entry name" value="A/G-SPECIFIC ADENINE GLYCOSYLASE/ENDONUCLEASE III"/>
    <property type="match status" value="1"/>
</dbReference>
<keyword evidence="3 12" id="KW-0479">Metal-binding</keyword>
<comment type="caution">
    <text evidence="14">The sequence shown here is derived from an EMBL/GenBank/DDBJ whole genome shotgun (WGS) entry which is preliminary data.</text>
</comment>
<evidence type="ECO:0000256" key="1">
    <source>
        <dbReference type="ARBA" id="ARBA00008343"/>
    </source>
</evidence>
<dbReference type="EC" id="4.2.99.18" evidence="12"/>
<evidence type="ECO:0000256" key="12">
    <source>
        <dbReference type="HAMAP-Rule" id="MF_00942"/>
    </source>
</evidence>